<keyword evidence="4" id="KW-1185">Reference proteome</keyword>
<evidence type="ECO:0000313" key="4">
    <source>
        <dbReference type="Proteomes" id="UP001521116"/>
    </source>
</evidence>
<dbReference type="InterPro" id="IPR018812">
    <property type="entry name" value="SAK_HAD"/>
</dbReference>
<comment type="caution">
    <text evidence="3">The sequence shown here is derived from an EMBL/GenBank/DDBJ whole genome shotgun (WGS) entry which is preliminary data.</text>
</comment>
<sequence length="580" mass="63727">MSQPITNGSANGAVGGAVAGKASSHTVTMLKRWSCQDKDLPSAQQIKSIHVYDFDNTLFASPLPNKQVWNGPTIGQLQSPDVFVNGGWWHDASILAATGEGVEKEEPKAWEGWWNEQIATLVELSMEQKDALTVLLTGRSEAPFADLIKRIVKAKKLEFDMVCLKPAVGPQNQKFANTMAFKQEFLRDLVYTYKEADEIRVYEDRPKHTKAFRDFFTNFNKALLSPDPPVSRKTITAEVIQVAENATSLDPVTEVAEVQRLINAHNTLVKTRQASAGVRPYQIKRTVFFTGYLLEPSVTEQLSAALLTNLPNRPDGELRVLANSILITPRPPPKSILDKVGGIGKIQRWRVTGTALFENRLWAARVSPVPANSRIYTENPTPTIVLALGRGAKPVDAGRIQNWQPVSDDKALEFDSTVGEKVLLRLEDERRGESEYESYFPGNRKRARPRDNDQMDIDVNDKNAFPALGGGNRPQPPSQPAAYNSYNHHGGQQGQATYGGHNRDDNRRFSGNGPQQYRGGYQGRGRGGPHGGRGGRGGRGGPNAGRGGRPRPGHGQYKSLDDMSDKGPGGVGYDDGGYSY</sequence>
<reference evidence="3 4" key="1">
    <citation type="submission" date="2024-02" db="EMBL/GenBank/DDBJ databases">
        <title>De novo assembly and annotation of 12 fungi associated with fruit tree decline syndrome in Ontario, Canada.</title>
        <authorList>
            <person name="Sulman M."/>
            <person name="Ellouze W."/>
            <person name="Ilyukhin E."/>
        </authorList>
    </citation>
    <scope>NUCLEOTIDE SEQUENCE [LARGE SCALE GENOMIC DNA]</scope>
    <source>
        <strain evidence="3 4">M1-105</strain>
    </source>
</reference>
<feature type="compositionally biased region" description="Gly residues" evidence="1">
    <location>
        <begin position="520"/>
        <end position="547"/>
    </location>
</feature>
<dbReference type="PANTHER" id="PTHR10335:SF23">
    <property type="entry name" value="OB FOLD-CONTAINING PROTEIN, NUCLEIC ACID BINDING"/>
    <property type="match status" value="1"/>
</dbReference>
<organism evidence="3 4">
    <name type="scientific">Neofusicoccum ribis</name>
    <dbReference type="NCBI Taxonomy" id="45134"/>
    <lineage>
        <taxon>Eukaryota</taxon>
        <taxon>Fungi</taxon>
        <taxon>Dikarya</taxon>
        <taxon>Ascomycota</taxon>
        <taxon>Pezizomycotina</taxon>
        <taxon>Dothideomycetes</taxon>
        <taxon>Dothideomycetes incertae sedis</taxon>
        <taxon>Botryosphaeriales</taxon>
        <taxon>Botryosphaeriaceae</taxon>
        <taxon>Neofusicoccum</taxon>
    </lineage>
</organism>
<dbReference type="Pfam" id="PF10307">
    <property type="entry name" value="HAD_SAK_1"/>
    <property type="match status" value="1"/>
</dbReference>
<evidence type="ECO:0000313" key="3">
    <source>
        <dbReference type="EMBL" id="KAL1622221.1"/>
    </source>
</evidence>
<accession>A0ABR3SIV6</accession>
<proteinExistence type="predicted"/>
<evidence type="ECO:0000256" key="1">
    <source>
        <dbReference type="SAM" id="MobiDB-lite"/>
    </source>
</evidence>
<dbReference type="EMBL" id="JAJVDC020000140">
    <property type="protein sequence ID" value="KAL1622221.1"/>
    <property type="molecule type" value="Genomic_DNA"/>
</dbReference>
<evidence type="ECO:0000259" key="2">
    <source>
        <dbReference type="Pfam" id="PF10307"/>
    </source>
</evidence>
<dbReference type="PANTHER" id="PTHR10335">
    <property type="entry name" value="RRNA 2-O-METHYLTRANSFERASE FIBRILLARIN"/>
    <property type="match status" value="1"/>
</dbReference>
<name>A0ABR3SIV6_9PEZI</name>
<feature type="compositionally biased region" description="Gly residues" evidence="1">
    <location>
        <begin position="567"/>
        <end position="580"/>
    </location>
</feature>
<feature type="domain" description="Swiss Army Knife RNA repair protein HAD" evidence="2">
    <location>
        <begin position="61"/>
        <end position="266"/>
    </location>
</feature>
<gene>
    <name evidence="3" type="ORF">SLS56_008893</name>
</gene>
<dbReference type="Proteomes" id="UP001521116">
    <property type="component" value="Unassembled WGS sequence"/>
</dbReference>
<feature type="region of interest" description="Disordered" evidence="1">
    <location>
        <begin position="433"/>
        <end position="580"/>
    </location>
</feature>
<protein>
    <recommendedName>
        <fullName evidence="2">Swiss Army Knife RNA repair protein HAD domain-containing protein</fullName>
    </recommendedName>
</protein>